<reference evidence="1 2" key="1">
    <citation type="submission" date="2017-10" db="EMBL/GenBank/DDBJ databases">
        <title>Comparative genomics in systemic dimorphic fungi from Ajellomycetaceae.</title>
        <authorList>
            <person name="Munoz J.F."/>
            <person name="Mcewen J.G."/>
            <person name="Clay O.K."/>
            <person name="Cuomo C.A."/>
        </authorList>
    </citation>
    <scope>NUCLEOTIDE SEQUENCE [LARGE SCALE GENOMIC DNA]</scope>
    <source>
        <strain evidence="1 2">UAMH4076</strain>
    </source>
</reference>
<sequence length="113" mass="12387">MDGLDQGSQPESLARYIKPLGRYGIASRAFVQLVIEVLKSDVSLSLALWRVVEDNHGYVCGESSSANLDPFHCGKESRSILGTLPGDFMGAENSMPVIMLHGKDKSFWIIAIF</sequence>
<dbReference type="AlphaFoldDB" id="A0A2B7Z8W7"/>
<protein>
    <submittedName>
        <fullName evidence="1">Uncharacterized protein</fullName>
    </submittedName>
</protein>
<organism evidence="1 2">
    <name type="scientific">[Emmonsia] crescens</name>
    <dbReference type="NCBI Taxonomy" id="73230"/>
    <lineage>
        <taxon>Eukaryota</taxon>
        <taxon>Fungi</taxon>
        <taxon>Dikarya</taxon>
        <taxon>Ascomycota</taxon>
        <taxon>Pezizomycotina</taxon>
        <taxon>Eurotiomycetes</taxon>
        <taxon>Eurotiomycetidae</taxon>
        <taxon>Onygenales</taxon>
        <taxon>Ajellomycetaceae</taxon>
        <taxon>Emergomyces</taxon>
    </lineage>
</organism>
<evidence type="ECO:0000313" key="1">
    <source>
        <dbReference type="EMBL" id="PGH29452.1"/>
    </source>
</evidence>
<dbReference type="EMBL" id="PDND01000240">
    <property type="protein sequence ID" value="PGH29452.1"/>
    <property type="molecule type" value="Genomic_DNA"/>
</dbReference>
<comment type="caution">
    <text evidence="1">The sequence shown here is derived from an EMBL/GenBank/DDBJ whole genome shotgun (WGS) entry which is preliminary data.</text>
</comment>
<gene>
    <name evidence="1" type="ORF">GX50_07787</name>
</gene>
<proteinExistence type="predicted"/>
<dbReference type="Proteomes" id="UP000226031">
    <property type="component" value="Unassembled WGS sequence"/>
</dbReference>
<accession>A0A2B7Z8W7</accession>
<name>A0A2B7Z8W7_9EURO</name>
<keyword evidence="2" id="KW-1185">Reference proteome</keyword>
<evidence type="ECO:0000313" key="2">
    <source>
        <dbReference type="Proteomes" id="UP000226031"/>
    </source>
</evidence>